<name>A0ACB8S456_9AGAM</name>
<accession>A0ACB8S456</accession>
<keyword evidence="2" id="KW-1185">Reference proteome</keyword>
<evidence type="ECO:0000313" key="1">
    <source>
        <dbReference type="EMBL" id="KAI0051125.1"/>
    </source>
</evidence>
<dbReference type="EMBL" id="MU275855">
    <property type="protein sequence ID" value="KAI0051125.1"/>
    <property type="molecule type" value="Genomic_DNA"/>
</dbReference>
<gene>
    <name evidence="1" type="ORF">FA95DRAFT_390922</name>
</gene>
<evidence type="ECO:0000313" key="2">
    <source>
        <dbReference type="Proteomes" id="UP000814033"/>
    </source>
</evidence>
<dbReference type="Proteomes" id="UP000814033">
    <property type="component" value="Unassembled WGS sequence"/>
</dbReference>
<protein>
    <submittedName>
        <fullName evidence="1">Uncharacterized protein</fullName>
    </submittedName>
</protein>
<organism evidence="1 2">
    <name type="scientific">Auriscalpium vulgare</name>
    <dbReference type="NCBI Taxonomy" id="40419"/>
    <lineage>
        <taxon>Eukaryota</taxon>
        <taxon>Fungi</taxon>
        <taxon>Dikarya</taxon>
        <taxon>Basidiomycota</taxon>
        <taxon>Agaricomycotina</taxon>
        <taxon>Agaricomycetes</taxon>
        <taxon>Russulales</taxon>
        <taxon>Auriscalpiaceae</taxon>
        <taxon>Auriscalpium</taxon>
    </lineage>
</organism>
<reference evidence="1" key="1">
    <citation type="submission" date="2021-02" db="EMBL/GenBank/DDBJ databases">
        <authorList>
            <consortium name="DOE Joint Genome Institute"/>
            <person name="Ahrendt S."/>
            <person name="Looney B.P."/>
            <person name="Miyauchi S."/>
            <person name="Morin E."/>
            <person name="Drula E."/>
            <person name="Courty P.E."/>
            <person name="Chicoki N."/>
            <person name="Fauchery L."/>
            <person name="Kohler A."/>
            <person name="Kuo A."/>
            <person name="Labutti K."/>
            <person name="Pangilinan J."/>
            <person name="Lipzen A."/>
            <person name="Riley R."/>
            <person name="Andreopoulos W."/>
            <person name="He G."/>
            <person name="Johnson J."/>
            <person name="Barry K.W."/>
            <person name="Grigoriev I.V."/>
            <person name="Nagy L."/>
            <person name="Hibbett D."/>
            <person name="Henrissat B."/>
            <person name="Matheny P.B."/>
            <person name="Labbe J."/>
            <person name="Martin F."/>
        </authorList>
    </citation>
    <scope>NUCLEOTIDE SEQUENCE</scope>
    <source>
        <strain evidence="1">FP105234-sp</strain>
    </source>
</reference>
<reference evidence="1" key="2">
    <citation type="journal article" date="2022" name="New Phytol.">
        <title>Evolutionary transition to the ectomycorrhizal habit in the genomes of a hyperdiverse lineage of mushroom-forming fungi.</title>
        <authorList>
            <person name="Looney B."/>
            <person name="Miyauchi S."/>
            <person name="Morin E."/>
            <person name="Drula E."/>
            <person name="Courty P.E."/>
            <person name="Kohler A."/>
            <person name="Kuo A."/>
            <person name="LaButti K."/>
            <person name="Pangilinan J."/>
            <person name="Lipzen A."/>
            <person name="Riley R."/>
            <person name="Andreopoulos W."/>
            <person name="He G."/>
            <person name="Johnson J."/>
            <person name="Nolan M."/>
            <person name="Tritt A."/>
            <person name="Barry K.W."/>
            <person name="Grigoriev I.V."/>
            <person name="Nagy L.G."/>
            <person name="Hibbett D."/>
            <person name="Henrissat B."/>
            <person name="Matheny P.B."/>
            <person name="Labbe J."/>
            <person name="Martin F.M."/>
        </authorList>
    </citation>
    <scope>NUCLEOTIDE SEQUENCE</scope>
    <source>
        <strain evidence="1">FP105234-sp</strain>
    </source>
</reference>
<comment type="caution">
    <text evidence="1">The sequence shown here is derived from an EMBL/GenBank/DDBJ whole genome shotgun (WGS) entry which is preliminary data.</text>
</comment>
<sequence length="306" mass="33581">MPSLSHTSLIRVHRNHSPLVVAVTHVLQLDASDHPVLHLDAPLVHPVLLHVLNSPVLSFTGIVNGVPVLPGQVMHSAVLQHVLGCLAEVCLAHDSFPGPSDHRPAAQNASQLGLGHVSDPYVDPVTDLPSVSLAPSLACPSTLTSRVYSPLFSTRLLLPLRSVLDEIGETFICEHMDNRYPFIFGVARKNFEIESQFFPALAQSLQGIVKRSATPCFRRRGSRLLRDIHRKVSMYRSASDADLNSSRHLGSTQVSDESVLSTALGIIFRDGVHPSRSKARHLQLTNCFGTIMHPANRRICHHRLPL</sequence>
<proteinExistence type="predicted"/>